<accession>A0A8J5XJB1</accession>
<evidence type="ECO:0000256" key="3">
    <source>
        <dbReference type="ARBA" id="ARBA00025740"/>
    </source>
</evidence>
<sequence length="374" mass="41139">MAASTGLLYVGFNQDHGCFACGTDSGFRIYNCDPFKQTFRRDFLNGGIGIVEMLFRCNILALVGGGNNPRYPPNKVMIWDDHQNRCIGELSFRSEVKAVKLRRDRVVVVLEYKVYVYNFADLRMLHHFETISNPKGLCSLSPSSSTCVLACPGLQKGHLRVELFDIRRPTLIAAHESALSCLALNLDGTRLATASERGTLIRVWDSHSGAPLHELRRGAEAAEIQSLAFDFEALWLAVSSDHGTVHVFSLNPSSTVPVITGRSDPASVSKAADSEVAANTKSSLSFLSGVLPQSLMPKYISSQWSVAQFHTPGHPAVHSATRTICAFGSERNTLIVISSDGSFFKCSFDPQRGGECRRESFARYLQADDEERDL</sequence>
<proteinExistence type="inferred from homology"/>
<dbReference type="SMART" id="SM00320">
    <property type="entry name" value="WD40"/>
    <property type="match status" value="2"/>
</dbReference>
<dbReference type="AlphaFoldDB" id="A0A8J5XJB1"/>
<dbReference type="InterPro" id="IPR001680">
    <property type="entry name" value="WD40_rpt"/>
</dbReference>
<dbReference type="InterPro" id="IPR048720">
    <property type="entry name" value="PROPPIN"/>
</dbReference>
<protein>
    <recommendedName>
        <fullName evidence="6">WD repeat domain phosphoinositide-interacting protein 3</fullName>
    </recommendedName>
</protein>
<dbReference type="SUPFAM" id="SSF50978">
    <property type="entry name" value="WD40 repeat-like"/>
    <property type="match status" value="1"/>
</dbReference>
<keyword evidence="5" id="KW-1185">Reference proteome</keyword>
<dbReference type="GO" id="GO:0005737">
    <property type="term" value="C:cytoplasm"/>
    <property type="evidence" value="ECO:0007669"/>
    <property type="project" value="UniProtKB-ARBA"/>
</dbReference>
<dbReference type="PANTHER" id="PTHR11227">
    <property type="entry name" value="WD-REPEAT PROTEIN INTERACTING WITH PHOSPHOINOSIDES WIPI -RELATED"/>
    <property type="match status" value="1"/>
</dbReference>
<dbReference type="InterPro" id="IPR036322">
    <property type="entry name" value="WD40_repeat_dom_sf"/>
</dbReference>
<evidence type="ECO:0000256" key="1">
    <source>
        <dbReference type="ARBA" id="ARBA00022574"/>
    </source>
</evidence>
<dbReference type="InterPro" id="IPR015943">
    <property type="entry name" value="WD40/YVTN_repeat-like_dom_sf"/>
</dbReference>
<dbReference type="Proteomes" id="UP000751190">
    <property type="component" value="Unassembled WGS sequence"/>
</dbReference>
<name>A0A8J5XJB1_DIALT</name>
<evidence type="ECO:0000313" key="4">
    <source>
        <dbReference type="EMBL" id="KAG8470216.1"/>
    </source>
</evidence>
<evidence type="ECO:0000313" key="5">
    <source>
        <dbReference type="Proteomes" id="UP000751190"/>
    </source>
</evidence>
<dbReference type="Pfam" id="PF21032">
    <property type="entry name" value="PROPPIN"/>
    <property type="match status" value="1"/>
</dbReference>
<keyword evidence="1" id="KW-0853">WD repeat</keyword>
<keyword evidence="2" id="KW-0677">Repeat</keyword>
<comment type="similarity">
    <text evidence="3">Belongs to the WD repeat PROPPIN family.</text>
</comment>
<reference evidence="4" key="1">
    <citation type="submission" date="2021-05" db="EMBL/GenBank/DDBJ databases">
        <title>The genome of the haptophyte Pavlova lutheri (Diacronema luteri, Pavlovales) - a model for lipid biosynthesis in eukaryotic algae.</title>
        <authorList>
            <person name="Hulatt C.J."/>
            <person name="Posewitz M.C."/>
        </authorList>
    </citation>
    <scope>NUCLEOTIDE SEQUENCE</scope>
    <source>
        <strain evidence="4">NIVA-4/92</strain>
    </source>
</reference>
<dbReference type="OrthoDB" id="1667587at2759"/>
<gene>
    <name evidence="4" type="ORF">KFE25_008637</name>
</gene>
<comment type="caution">
    <text evidence="4">The sequence shown here is derived from an EMBL/GenBank/DDBJ whole genome shotgun (WGS) entry which is preliminary data.</text>
</comment>
<evidence type="ECO:0000256" key="2">
    <source>
        <dbReference type="ARBA" id="ARBA00022737"/>
    </source>
</evidence>
<dbReference type="OMA" id="GGPQCMC"/>
<evidence type="ECO:0008006" key="6">
    <source>
        <dbReference type="Google" id="ProtNLM"/>
    </source>
</evidence>
<dbReference type="EMBL" id="JAGTXO010000001">
    <property type="protein sequence ID" value="KAG8470216.1"/>
    <property type="molecule type" value="Genomic_DNA"/>
</dbReference>
<dbReference type="Gene3D" id="2.130.10.10">
    <property type="entry name" value="YVTN repeat-like/Quinoprotein amine dehydrogenase"/>
    <property type="match status" value="1"/>
</dbReference>
<organism evidence="4 5">
    <name type="scientific">Diacronema lutheri</name>
    <name type="common">Unicellular marine alga</name>
    <name type="synonym">Monochrysis lutheri</name>
    <dbReference type="NCBI Taxonomy" id="2081491"/>
    <lineage>
        <taxon>Eukaryota</taxon>
        <taxon>Haptista</taxon>
        <taxon>Haptophyta</taxon>
        <taxon>Pavlovophyceae</taxon>
        <taxon>Pavlovales</taxon>
        <taxon>Pavlovaceae</taxon>
        <taxon>Diacronema</taxon>
    </lineage>
</organism>